<keyword evidence="9" id="KW-1185">Reference proteome</keyword>
<organism evidence="8 9">
    <name type="scientific">Phytophthora megakarya</name>
    <dbReference type="NCBI Taxonomy" id="4795"/>
    <lineage>
        <taxon>Eukaryota</taxon>
        <taxon>Sar</taxon>
        <taxon>Stramenopiles</taxon>
        <taxon>Oomycota</taxon>
        <taxon>Peronosporomycetes</taxon>
        <taxon>Peronosporales</taxon>
        <taxon>Peronosporaceae</taxon>
        <taxon>Phytophthora</taxon>
    </lineage>
</organism>
<evidence type="ECO:0000259" key="7">
    <source>
        <dbReference type="Pfam" id="PF17917"/>
    </source>
</evidence>
<dbReference type="OrthoDB" id="78677at2759"/>
<keyword evidence="6" id="KW-0695">RNA-directed DNA polymerase</keyword>
<evidence type="ECO:0000256" key="6">
    <source>
        <dbReference type="ARBA" id="ARBA00022918"/>
    </source>
</evidence>
<keyword evidence="4" id="KW-0255">Endonuclease</keyword>
<comment type="caution">
    <text evidence="8">The sequence shown here is derived from an EMBL/GenBank/DDBJ whole genome shotgun (WGS) entry which is preliminary data.</text>
</comment>
<evidence type="ECO:0000256" key="4">
    <source>
        <dbReference type="ARBA" id="ARBA00022759"/>
    </source>
</evidence>
<dbReference type="InterPro" id="IPR041373">
    <property type="entry name" value="RT_RNaseH"/>
</dbReference>
<keyword evidence="5" id="KW-0378">Hydrolase</keyword>
<evidence type="ECO:0000256" key="2">
    <source>
        <dbReference type="ARBA" id="ARBA00022695"/>
    </source>
</evidence>
<evidence type="ECO:0000256" key="5">
    <source>
        <dbReference type="ARBA" id="ARBA00022801"/>
    </source>
</evidence>
<dbReference type="GO" id="GO:0003964">
    <property type="term" value="F:RNA-directed DNA polymerase activity"/>
    <property type="evidence" value="ECO:0007669"/>
    <property type="project" value="UniProtKB-KW"/>
</dbReference>
<gene>
    <name evidence="8" type="ORF">PHMEG_00019175</name>
</gene>
<dbReference type="GO" id="GO:0004519">
    <property type="term" value="F:endonuclease activity"/>
    <property type="evidence" value="ECO:0007669"/>
    <property type="project" value="UniProtKB-KW"/>
</dbReference>
<reference evidence="9" key="1">
    <citation type="submission" date="2017-03" db="EMBL/GenBank/DDBJ databases">
        <title>Phytopthora megakarya and P. palmivora, two closely related causual agents of cacao black pod achieved similar genome size and gene model numbers by different mechanisms.</title>
        <authorList>
            <person name="Ali S."/>
            <person name="Shao J."/>
            <person name="Larry D.J."/>
            <person name="Kronmiller B."/>
            <person name="Shen D."/>
            <person name="Strem M.D."/>
            <person name="Melnick R.L."/>
            <person name="Guiltinan M.J."/>
            <person name="Tyler B.M."/>
            <person name="Meinhardt L.W."/>
            <person name="Bailey B.A."/>
        </authorList>
    </citation>
    <scope>NUCLEOTIDE SEQUENCE [LARGE SCALE GENOMIC DNA]</scope>
    <source>
        <strain evidence="9">zdho120</strain>
    </source>
</reference>
<keyword evidence="1" id="KW-0808">Transferase</keyword>
<keyword evidence="2" id="KW-0548">Nucleotidyltransferase</keyword>
<evidence type="ECO:0000256" key="3">
    <source>
        <dbReference type="ARBA" id="ARBA00022722"/>
    </source>
</evidence>
<keyword evidence="3" id="KW-0540">Nuclease</keyword>
<feature type="domain" description="Reverse transcriptase RNase H-like" evidence="7">
    <location>
        <begin position="2"/>
        <end position="59"/>
    </location>
</feature>
<evidence type="ECO:0000256" key="1">
    <source>
        <dbReference type="ARBA" id="ARBA00022679"/>
    </source>
</evidence>
<dbReference type="GO" id="GO:0016787">
    <property type="term" value="F:hydrolase activity"/>
    <property type="evidence" value="ECO:0007669"/>
    <property type="project" value="UniProtKB-KW"/>
</dbReference>
<evidence type="ECO:0000313" key="8">
    <source>
        <dbReference type="EMBL" id="OWZ08304.1"/>
    </source>
</evidence>
<sequence length="70" mass="7855">MVLVTDASDKGWSMVVIQAEKWDSSKDVGGQSHRLLTCLRGTFTGAQVNWSVIEKEAFPWLQPVRSYPIC</sequence>
<protein>
    <recommendedName>
        <fullName evidence="7">Reverse transcriptase RNase H-like domain-containing protein</fullName>
    </recommendedName>
</protein>
<name>A0A225VT14_9STRA</name>
<dbReference type="Pfam" id="PF17917">
    <property type="entry name" value="RT_RNaseH"/>
    <property type="match status" value="1"/>
</dbReference>
<dbReference type="EMBL" id="NBNE01003201">
    <property type="protein sequence ID" value="OWZ08304.1"/>
    <property type="molecule type" value="Genomic_DNA"/>
</dbReference>
<proteinExistence type="predicted"/>
<evidence type="ECO:0000313" key="9">
    <source>
        <dbReference type="Proteomes" id="UP000198211"/>
    </source>
</evidence>
<dbReference type="Proteomes" id="UP000198211">
    <property type="component" value="Unassembled WGS sequence"/>
</dbReference>
<accession>A0A225VT14</accession>
<dbReference type="AlphaFoldDB" id="A0A225VT14"/>